<dbReference type="SUPFAM" id="SSF54909">
    <property type="entry name" value="Dimeric alpha+beta barrel"/>
    <property type="match status" value="1"/>
</dbReference>
<protein>
    <recommendedName>
        <fullName evidence="3">EthD domain-containing protein</fullName>
    </recommendedName>
</protein>
<dbReference type="Gene3D" id="3.30.70.100">
    <property type="match status" value="1"/>
</dbReference>
<gene>
    <name evidence="1" type="ORF">PG996_004238</name>
</gene>
<evidence type="ECO:0008006" key="3">
    <source>
        <dbReference type="Google" id="ProtNLM"/>
    </source>
</evidence>
<sequence length="112" mass="12433">MPAVAFAAYPKGANMNLDYYRNKHVPWVFGLWQPYAKAYRLLVTPAGGAADSCPYEVIIEIDLEHKDDLDKANAQLTPEQAQAIDDDLVNYSQKPPSFWVLDVEKSGSNSSA</sequence>
<proteinExistence type="predicted"/>
<evidence type="ECO:0000313" key="1">
    <source>
        <dbReference type="EMBL" id="KAK8078068.1"/>
    </source>
</evidence>
<evidence type="ECO:0000313" key="2">
    <source>
        <dbReference type="Proteomes" id="UP001446871"/>
    </source>
</evidence>
<reference evidence="1 2" key="1">
    <citation type="submission" date="2023-01" db="EMBL/GenBank/DDBJ databases">
        <title>Analysis of 21 Apiospora genomes using comparative genomics revels a genus with tremendous synthesis potential of carbohydrate active enzymes and secondary metabolites.</title>
        <authorList>
            <person name="Sorensen T."/>
        </authorList>
    </citation>
    <scope>NUCLEOTIDE SEQUENCE [LARGE SCALE GENOMIC DNA]</scope>
    <source>
        <strain evidence="1 2">CBS 83171</strain>
    </source>
</reference>
<name>A0ABR1W3N3_9PEZI</name>
<dbReference type="InterPro" id="IPR011008">
    <property type="entry name" value="Dimeric_a/b-barrel"/>
</dbReference>
<keyword evidence="2" id="KW-1185">Reference proteome</keyword>
<dbReference type="Proteomes" id="UP001446871">
    <property type="component" value="Unassembled WGS sequence"/>
</dbReference>
<accession>A0ABR1W3N3</accession>
<comment type="caution">
    <text evidence="1">The sequence shown here is derived from an EMBL/GenBank/DDBJ whole genome shotgun (WGS) entry which is preliminary data.</text>
</comment>
<dbReference type="EMBL" id="JAQQWM010000002">
    <property type="protein sequence ID" value="KAK8078068.1"/>
    <property type="molecule type" value="Genomic_DNA"/>
</dbReference>
<organism evidence="1 2">
    <name type="scientific">Apiospora saccharicola</name>
    <dbReference type="NCBI Taxonomy" id="335842"/>
    <lineage>
        <taxon>Eukaryota</taxon>
        <taxon>Fungi</taxon>
        <taxon>Dikarya</taxon>
        <taxon>Ascomycota</taxon>
        <taxon>Pezizomycotina</taxon>
        <taxon>Sordariomycetes</taxon>
        <taxon>Xylariomycetidae</taxon>
        <taxon>Amphisphaeriales</taxon>
        <taxon>Apiosporaceae</taxon>
        <taxon>Apiospora</taxon>
    </lineage>
</organism>